<keyword evidence="1 4" id="KW-0732">Signal</keyword>
<dbReference type="InterPro" id="IPR032675">
    <property type="entry name" value="LRR_dom_sf"/>
</dbReference>
<dbReference type="HOGENOM" id="CLU_356544_0_0_1"/>
<dbReference type="PANTHER" id="PTHR24373:SF275">
    <property type="entry name" value="TIR DOMAIN-CONTAINING PROTEIN"/>
    <property type="match status" value="1"/>
</dbReference>
<reference evidence="5 6" key="2">
    <citation type="journal article" date="2010" name="Nucleic Acids Res.">
        <title>BeetleBase in 2010: revisions to provide comprehensive genomic information for Tribolium castaneum.</title>
        <authorList>
            <person name="Kim H.S."/>
            <person name="Murphy T."/>
            <person name="Xia J."/>
            <person name="Caragea D."/>
            <person name="Park Y."/>
            <person name="Beeman R.W."/>
            <person name="Lorenzen M.D."/>
            <person name="Butcher S."/>
            <person name="Manak J.R."/>
            <person name="Brown S.J."/>
        </authorList>
    </citation>
    <scope>GENOME REANNOTATION</scope>
    <source>
        <strain evidence="5 6">Georgia GA2</strain>
    </source>
</reference>
<evidence type="ECO:0000313" key="5">
    <source>
        <dbReference type="EMBL" id="EFA00394.2"/>
    </source>
</evidence>
<organism evidence="5 6">
    <name type="scientific">Tribolium castaneum</name>
    <name type="common">Red flour beetle</name>
    <dbReference type="NCBI Taxonomy" id="7070"/>
    <lineage>
        <taxon>Eukaryota</taxon>
        <taxon>Metazoa</taxon>
        <taxon>Ecdysozoa</taxon>
        <taxon>Arthropoda</taxon>
        <taxon>Hexapoda</taxon>
        <taxon>Insecta</taxon>
        <taxon>Pterygota</taxon>
        <taxon>Neoptera</taxon>
        <taxon>Endopterygota</taxon>
        <taxon>Coleoptera</taxon>
        <taxon>Polyphaga</taxon>
        <taxon>Cucujiformia</taxon>
        <taxon>Tenebrionidae</taxon>
        <taxon>Tenebrionidae incertae sedis</taxon>
        <taxon>Tribolium</taxon>
    </lineage>
</organism>
<dbReference type="PANTHER" id="PTHR24373">
    <property type="entry name" value="SLIT RELATED LEUCINE-RICH REPEAT NEURONAL PROTEIN"/>
    <property type="match status" value="1"/>
</dbReference>
<evidence type="ECO:0000256" key="1">
    <source>
        <dbReference type="ARBA" id="ARBA00022729"/>
    </source>
</evidence>
<dbReference type="KEGG" id="tca:103312214"/>
<feature type="region of interest" description="Disordered" evidence="2">
    <location>
        <begin position="671"/>
        <end position="706"/>
    </location>
</feature>
<feature type="compositionally biased region" description="Basic and acidic residues" evidence="2">
    <location>
        <begin position="671"/>
        <end position="684"/>
    </location>
</feature>
<dbReference type="SUPFAM" id="SSF52058">
    <property type="entry name" value="L domain-like"/>
    <property type="match status" value="1"/>
</dbReference>
<accession>D6WED5</accession>
<dbReference type="EMBL" id="KQ971318">
    <property type="protein sequence ID" value="EFA00394.2"/>
    <property type="molecule type" value="Genomic_DNA"/>
</dbReference>
<keyword evidence="3" id="KW-0812">Transmembrane</keyword>
<sequence length="706" mass="79629">MGVRSWRSFFVLLWVYFFGIKLGRGDTICDLKGCNCTVKVAKWKSVNCSLSGVQELRLDLYRIPLETVDVFITGGEKIALGPKSFDQMPGLALLHIEGTRSVVMEKQSFRNVTTPSLIIQIQNCDQLSIKTGAFDGVQSSIEVEIVRCGSVNVEKTAFGKLKSALFRDVEELVLATETFEFKNQGSIGRHGPVTTIFFDHVTITTIPPRTFFSSLADVTFRNSHITEIKSEAFSANQISSITFTNSSIDYIDSNSFISRTLIYNFKLQKCTIKQIREGAVMSAITNLTVQHSNITEIQSGAINSTVAKVDISDNAIRNLQSSSVTFNNWNKISFDHNIVFNLHAHSIQAPVNPDVVEFSFSGNEIFKFSQSALSFVPDLDDHVFVFKDNFFEQTCHCTLDEWIVELINANITTKINKIANNTFCRVTDFLSQCFELKVGVINVKNFTQLVCNSNFTVVCEPYKGETKIVNTTIAIFTDQDSDSSSHWLTVIITTTSILILLVIITSTVMLIRGSRWLKRKGYFRKIQYNQNNEHSNDEENTIETVDEGDKLDISEDLTMELLQDLSKKLDDPLTHQEASEMIEQLYQKYIHNMGSENNNQQEDEAHLYEELGNLQIADANKQQSGPRSILRLMEEKFNTHFEDIDADDRPALVGEYSEPSDAAVHLYSELRQNKDESENKDSLKSRGSSNMAFRPLPDKPGSSKML</sequence>
<evidence type="ECO:0000256" key="2">
    <source>
        <dbReference type="SAM" id="MobiDB-lite"/>
    </source>
</evidence>
<evidence type="ECO:0000256" key="3">
    <source>
        <dbReference type="SAM" id="Phobius"/>
    </source>
</evidence>
<dbReference type="AlphaFoldDB" id="D6WED5"/>
<dbReference type="Gene3D" id="3.80.10.10">
    <property type="entry name" value="Ribonuclease Inhibitor"/>
    <property type="match status" value="2"/>
</dbReference>
<gene>
    <name evidence="5" type="primary">AUGUSTUS-3.0.2_03242</name>
    <name evidence="5" type="ORF">TcasGA2_TC003242</name>
</gene>
<dbReference type="OrthoDB" id="8185041at2759"/>
<protein>
    <submittedName>
        <fullName evidence="5">Uncharacterized protein</fullName>
    </submittedName>
</protein>
<feature type="signal peptide" evidence="4">
    <location>
        <begin position="1"/>
        <end position="25"/>
    </location>
</feature>
<dbReference type="InterPro" id="IPR050328">
    <property type="entry name" value="Dev_Immune_Receptor"/>
</dbReference>
<dbReference type="InParanoid" id="D6WED5"/>
<keyword evidence="3" id="KW-0472">Membrane</keyword>
<evidence type="ECO:0000313" key="6">
    <source>
        <dbReference type="Proteomes" id="UP000007266"/>
    </source>
</evidence>
<dbReference type="STRING" id="7070.D6WED5"/>
<proteinExistence type="predicted"/>
<dbReference type="Proteomes" id="UP000007266">
    <property type="component" value="Linkage group 3"/>
</dbReference>
<keyword evidence="3" id="KW-1133">Transmembrane helix</keyword>
<name>D6WED5_TRICA</name>
<feature type="transmembrane region" description="Helical" evidence="3">
    <location>
        <begin position="487"/>
        <end position="511"/>
    </location>
</feature>
<dbReference type="eggNOG" id="ENOG502QW2Z">
    <property type="taxonomic scope" value="Eukaryota"/>
</dbReference>
<reference evidence="5 6" key="1">
    <citation type="journal article" date="2008" name="Nature">
        <title>The genome of the model beetle and pest Tribolium castaneum.</title>
        <authorList>
            <consortium name="Tribolium Genome Sequencing Consortium"/>
            <person name="Richards S."/>
            <person name="Gibbs R.A."/>
            <person name="Weinstock G.M."/>
            <person name="Brown S.J."/>
            <person name="Denell R."/>
            <person name="Beeman R.W."/>
            <person name="Gibbs R."/>
            <person name="Beeman R.W."/>
            <person name="Brown S.J."/>
            <person name="Bucher G."/>
            <person name="Friedrich M."/>
            <person name="Grimmelikhuijzen C.J."/>
            <person name="Klingler M."/>
            <person name="Lorenzen M."/>
            <person name="Richards S."/>
            <person name="Roth S."/>
            <person name="Schroder R."/>
            <person name="Tautz D."/>
            <person name="Zdobnov E.M."/>
            <person name="Muzny D."/>
            <person name="Gibbs R.A."/>
            <person name="Weinstock G.M."/>
            <person name="Attaway T."/>
            <person name="Bell S."/>
            <person name="Buhay C.J."/>
            <person name="Chandrabose M.N."/>
            <person name="Chavez D."/>
            <person name="Clerk-Blankenburg K.P."/>
            <person name="Cree A."/>
            <person name="Dao M."/>
            <person name="Davis C."/>
            <person name="Chacko J."/>
            <person name="Dinh H."/>
            <person name="Dugan-Rocha S."/>
            <person name="Fowler G."/>
            <person name="Garner T.T."/>
            <person name="Garnes J."/>
            <person name="Gnirke A."/>
            <person name="Hawes A."/>
            <person name="Hernandez J."/>
            <person name="Hines S."/>
            <person name="Holder M."/>
            <person name="Hume J."/>
            <person name="Jhangiani S.N."/>
            <person name="Joshi V."/>
            <person name="Khan Z.M."/>
            <person name="Jackson L."/>
            <person name="Kovar C."/>
            <person name="Kowis A."/>
            <person name="Lee S."/>
            <person name="Lewis L.R."/>
            <person name="Margolis J."/>
            <person name="Morgan M."/>
            <person name="Nazareth L.V."/>
            <person name="Nguyen N."/>
            <person name="Okwuonu G."/>
            <person name="Parker D."/>
            <person name="Richards S."/>
            <person name="Ruiz S.J."/>
            <person name="Santibanez J."/>
            <person name="Savard J."/>
            <person name="Scherer S.E."/>
            <person name="Schneider B."/>
            <person name="Sodergren E."/>
            <person name="Tautz D."/>
            <person name="Vattahil S."/>
            <person name="Villasana D."/>
            <person name="White C.S."/>
            <person name="Wright R."/>
            <person name="Park Y."/>
            <person name="Beeman R.W."/>
            <person name="Lord J."/>
            <person name="Oppert B."/>
            <person name="Lorenzen M."/>
            <person name="Brown S."/>
            <person name="Wang L."/>
            <person name="Savard J."/>
            <person name="Tautz D."/>
            <person name="Richards S."/>
            <person name="Weinstock G."/>
            <person name="Gibbs R.A."/>
            <person name="Liu Y."/>
            <person name="Worley K."/>
            <person name="Weinstock G."/>
            <person name="Elsik C.G."/>
            <person name="Reese J.T."/>
            <person name="Elhaik E."/>
            <person name="Landan G."/>
            <person name="Graur D."/>
            <person name="Arensburger P."/>
            <person name="Atkinson P."/>
            <person name="Beeman R.W."/>
            <person name="Beidler J."/>
            <person name="Brown S.J."/>
            <person name="Demuth J.P."/>
            <person name="Drury D.W."/>
            <person name="Du Y.Z."/>
            <person name="Fujiwara H."/>
            <person name="Lorenzen M."/>
            <person name="Maselli V."/>
            <person name="Osanai M."/>
            <person name="Park Y."/>
            <person name="Robertson H.M."/>
            <person name="Tu Z."/>
            <person name="Wang J.J."/>
            <person name="Wang S."/>
            <person name="Richards S."/>
            <person name="Song H."/>
            <person name="Zhang L."/>
            <person name="Sodergren E."/>
            <person name="Werner D."/>
            <person name="Stanke M."/>
            <person name="Morgenstern B."/>
            <person name="Solovyev V."/>
            <person name="Kosarev P."/>
            <person name="Brown G."/>
            <person name="Chen H.C."/>
            <person name="Ermolaeva O."/>
            <person name="Hlavina W."/>
            <person name="Kapustin Y."/>
            <person name="Kiryutin B."/>
            <person name="Kitts P."/>
            <person name="Maglott D."/>
            <person name="Pruitt K."/>
            <person name="Sapojnikov V."/>
            <person name="Souvorov A."/>
            <person name="Mackey A.J."/>
            <person name="Waterhouse R.M."/>
            <person name="Wyder S."/>
            <person name="Zdobnov E.M."/>
            <person name="Zdobnov E.M."/>
            <person name="Wyder S."/>
            <person name="Kriventseva E.V."/>
            <person name="Kadowaki T."/>
            <person name="Bork P."/>
            <person name="Aranda M."/>
            <person name="Bao R."/>
            <person name="Beermann A."/>
            <person name="Berns N."/>
            <person name="Bolognesi R."/>
            <person name="Bonneton F."/>
            <person name="Bopp D."/>
            <person name="Brown S.J."/>
            <person name="Bucher G."/>
            <person name="Butts T."/>
            <person name="Chaumot A."/>
            <person name="Denell R.E."/>
            <person name="Ferrier D.E."/>
            <person name="Friedrich M."/>
            <person name="Gordon C.M."/>
            <person name="Jindra M."/>
            <person name="Klingler M."/>
            <person name="Lan Q."/>
            <person name="Lattorff H.M."/>
            <person name="Laudet V."/>
            <person name="von Levetsow C."/>
            <person name="Liu Z."/>
            <person name="Lutz R."/>
            <person name="Lynch J.A."/>
            <person name="da Fonseca R.N."/>
            <person name="Posnien N."/>
            <person name="Reuter R."/>
            <person name="Roth S."/>
            <person name="Savard J."/>
            <person name="Schinko J.B."/>
            <person name="Schmitt C."/>
            <person name="Schoppmeier M."/>
            <person name="Schroder R."/>
            <person name="Shippy T.D."/>
            <person name="Simonnet F."/>
            <person name="Marques-Souza H."/>
            <person name="Tautz D."/>
            <person name="Tomoyasu Y."/>
            <person name="Trauner J."/>
            <person name="Van der Zee M."/>
            <person name="Vervoort M."/>
            <person name="Wittkopp N."/>
            <person name="Wimmer E.A."/>
            <person name="Yang X."/>
            <person name="Jones A.K."/>
            <person name="Sattelle D.B."/>
            <person name="Ebert P.R."/>
            <person name="Nelson D."/>
            <person name="Scott J.G."/>
            <person name="Beeman R.W."/>
            <person name="Muthukrishnan S."/>
            <person name="Kramer K.J."/>
            <person name="Arakane Y."/>
            <person name="Beeman R.W."/>
            <person name="Zhu Q."/>
            <person name="Hogenkamp D."/>
            <person name="Dixit R."/>
            <person name="Oppert B."/>
            <person name="Jiang H."/>
            <person name="Zou Z."/>
            <person name="Marshall J."/>
            <person name="Elpidina E."/>
            <person name="Vinokurov K."/>
            <person name="Oppert C."/>
            <person name="Zou Z."/>
            <person name="Evans J."/>
            <person name="Lu Z."/>
            <person name="Zhao P."/>
            <person name="Sumathipala N."/>
            <person name="Altincicek B."/>
            <person name="Vilcinskas A."/>
            <person name="Williams M."/>
            <person name="Hultmark D."/>
            <person name="Hetru C."/>
            <person name="Jiang H."/>
            <person name="Grimmelikhuijzen C.J."/>
            <person name="Hauser F."/>
            <person name="Cazzamali G."/>
            <person name="Williamson M."/>
            <person name="Park Y."/>
            <person name="Li B."/>
            <person name="Tanaka Y."/>
            <person name="Predel R."/>
            <person name="Neupert S."/>
            <person name="Schachtner J."/>
            <person name="Verleyen P."/>
            <person name="Raible F."/>
            <person name="Bork P."/>
            <person name="Friedrich M."/>
            <person name="Walden K.K."/>
            <person name="Robertson H.M."/>
            <person name="Angeli S."/>
            <person name="Foret S."/>
            <person name="Bucher G."/>
            <person name="Schuetz S."/>
            <person name="Maleszka R."/>
            <person name="Wimmer E.A."/>
            <person name="Beeman R.W."/>
            <person name="Lorenzen M."/>
            <person name="Tomoyasu Y."/>
            <person name="Miller S.C."/>
            <person name="Grossmann D."/>
            <person name="Bucher G."/>
        </authorList>
    </citation>
    <scope>NUCLEOTIDE SEQUENCE [LARGE SCALE GENOMIC DNA]</scope>
    <source>
        <strain evidence="5 6">Georgia GA2</strain>
    </source>
</reference>
<evidence type="ECO:0000256" key="4">
    <source>
        <dbReference type="SAM" id="SignalP"/>
    </source>
</evidence>
<feature type="chain" id="PRO_5007310648" evidence="4">
    <location>
        <begin position="26"/>
        <end position="706"/>
    </location>
</feature>
<keyword evidence="6" id="KW-1185">Reference proteome</keyword>
<dbReference type="OMA" id="QEPDQQR"/>